<reference evidence="4" key="1">
    <citation type="submission" date="2022-07" db="EMBL/GenBank/DDBJ databases">
        <title>Identification and characterization of Bacillus thuringiensis and other Bacillus cereus group isolates from spinach by whole genome sequencing.</title>
        <authorList>
            <person name="Zao X."/>
            <person name="Zervas A."/>
            <person name="Hendriks M."/>
            <person name="Rajkovic A."/>
            <person name="Van Overbeek L."/>
            <person name="Hendriksen N.B."/>
            <person name="Uyttendaele M."/>
        </authorList>
    </citation>
    <scope>NUCLEOTIDE SEQUENCE</scope>
    <source>
        <strain evidence="4">781001F-1</strain>
    </source>
</reference>
<gene>
    <name evidence="4" type="ORF">NPM19_28550</name>
</gene>
<feature type="domain" description="DUF5643" evidence="3">
    <location>
        <begin position="255"/>
        <end position="363"/>
    </location>
</feature>
<dbReference type="AlphaFoldDB" id="A0AAW5L2Z1"/>
<comment type="caution">
    <text evidence="4">The sequence shown here is derived from an EMBL/GenBank/DDBJ whole genome shotgun (WGS) entry which is preliminary data.</text>
</comment>
<dbReference type="EMBL" id="JANHEB010000077">
    <property type="protein sequence ID" value="MCQ6288538.1"/>
    <property type="molecule type" value="Genomic_DNA"/>
</dbReference>
<evidence type="ECO:0000313" key="5">
    <source>
        <dbReference type="Proteomes" id="UP001204643"/>
    </source>
</evidence>
<accession>A0AAW5L2Z1</accession>
<dbReference type="RefSeq" id="WP_256425283.1">
    <property type="nucleotide sequence ID" value="NZ_JANHDX010000169.1"/>
</dbReference>
<keyword evidence="1" id="KW-1133">Transmembrane helix</keyword>
<evidence type="ECO:0000259" key="3">
    <source>
        <dbReference type="Pfam" id="PF18705"/>
    </source>
</evidence>
<organism evidence="4 5">
    <name type="scientific">Bacillus cereus</name>
    <dbReference type="NCBI Taxonomy" id="1396"/>
    <lineage>
        <taxon>Bacteria</taxon>
        <taxon>Bacillati</taxon>
        <taxon>Bacillota</taxon>
        <taxon>Bacilli</taxon>
        <taxon>Bacillales</taxon>
        <taxon>Bacillaceae</taxon>
        <taxon>Bacillus</taxon>
        <taxon>Bacillus cereus group</taxon>
    </lineage>
</organism>
<evidence type="ECO:0000259" key="2">
    <source>
        <dbReference type="Pfam" id="PF13786"/>
    </source>
</evidence>
<evidence type="ECO:0000256" key="1">
    <source>
        <dbReference type="SAM" id="Phobius"/>
    </source>
</evidence>
<dbReference type="Proteomes" id="UP001204643">
    <property type="component" value="Unassembled WGS sequence"/>
</dbReference>
<dbReference type="Pfam" id="PF18705">
    <property type="entry name" value="DUF5643"/>
    <property type="match status" value="1"/>
</dbReference>
<proteinExistence type="predicted"/>
<sequence length="369" mass="41316">MNPFEIDQTIQKEKENTYEMSSHVRQKLDKTYQMIQDMPLKKSKNRFFFFKHKGMAVATASMLLGIGTFCSGFVSPTMAEGIKKVPLIGGVFQSLEQDLGLQQASQKGWIQAVQSENAFQNLKLQVSESIFDGTRAAMVVHVEGLNIQEGQVVVGNEKKKLTNTIESMQVEVNGKPFLQGASYEMAGPQHPDAFIVQLAGADERPTMNVEEYTKLPNEFQAKLKIQFEGVNHVFELNVPVQKTISSVVQMQPQVQQIKDDQIFTVSKVTATPVTTHVVASFTAKDFKFDAKKQIRVAAYDENGKPLEQLDSTGEINKDSYTLDINYISNGSIPKKIVLKPYIDADNSRKATDTEWIDGLPIEIQLENKQ</sequence>
<feature type="transmembrane region" description="Helical" evidence="1">
    <location>
        <begin position="54"/>
        <end position="74"/>
    </location>
</feature>
<dbReference type="InterPro" id="IPR025436">
    <property type="entry name" value="DUF4179"/>
</dbReference>
<evidence type="ECO:0000313" key="4">
    <source>
        <dbReference type="EMBL" id="MCQ6288538.1"/>
    </source>
</evidence>
<keyword evidence="1" id="KW-0472">Membrane</keyword>
<keyword evidence="1" id="KW-0812">Transmembrane</keyword>
<feature type="domain" description="DUF4179" evidence="2">
    <location>
        <begin position="55"/>
        <end position="143"/>
    </location>
</feature>
<dbReference type="Pfam" id="PF13786">
    <property type="entry name" value="DUF4179"/>
    <property type="match status" value="1"/>
</dbReference>
<protein>
    <submittedName>
        <fullName evidence="4">DUF4179 domain-containing protein</fullName>
    </submittedName>
</protein>
<name>A0AAW5L2Z1_BACCE</name>
<dbReference type="InterPro" id="IPR040680">
    <property type="entry name" value="DUF5643"/>
</dbReference>